<dbReference type="Pfam" id="PF01047">
    <property type="entry name" value="MarR"/>
    <property type="match status" value="1"/>
</dbReference>
<accession>A0A1J0VTW1</accession>
<sequence length="161" mass="17280">MTTPTPYVRALAGELSLSAVRFARRLRGRRADPHISLTQLSALSTLVRDGAMTPGTLASRECVQPPSMTRVIATLTDRKLVDRSPHPSDGRQIVIAASRSGRALISDEANAREEWLTTQLAKLPAEKIAVLTQAVRILSEIAAHREPATPSPTGRGVVAGE</sequence>
<dbReference type="Proteomes" id="UP000183810">
    <property type="component" value="Chromosome"/>
</dbReference>
<dbReference type="PANTHER" id="PTHR39515:SF2">
    <property type="entry name" value="HTH-TYPE TRANSCRIPTIONAL REGULATOR RV0880"/>
    <property type="match status" value="1"/>
</dbReference>
<dbReference type="SMART" id="SM00347">
    <property type="entry name" value="HTH_MARR"/>
    <property type="match status" value="1"/>
</dbReference>
<dbReference type="PANTHER" id="PTHR39515">
    <property type="entry name" value="CONSERVED PROTEIN"/>
    <property type="match status" value="1"/>
</dbReference>
<reference evidence="2" key="1">
    <citation type="submission" date="2016-11" db="EMBL/GenBank/DDBJ databases">
        <authorList>
            <person name="Jaros S."/>
            <person name="Januszkiewicz K."/>
            <person name="Wedrychowicz H."/>
        </authorList>
    </citation>
    <scope>NUCLEOTIDE SEQUENCE [LARGE SCALE GENOMIC DNA]</scope>
    <source>
        <strain evidence="2">Y48</strain>
    </source>
</reference>
<evidence type="ECO:0000259" key="1">
    <source>
        <dbReference type="PROSITE" id="PS50995"/>
    </source>
</evidence>
<dbReference type="EMBL" id="CP018082">
    <property type="protein sequence ID" value="APE35491.1"/>
    <property type="molecule type" value="Genomic_DNA"/>
</dbReference>
<dbReference type="Gene3D" id="1.10.10.10">
    <property type="entry name" value="Winged helix-like DNA-binding domain superfamily/Winged helix DNA-binding domain"/>
    <property type="match status" value="1"/>
</dbReference>
<dbReference type="RefSeq" id="WP_071928679.1">
    <property type="nucleotide sequence ID" value="NZ_CP018082.1"/>
</dbReference>
<keyword evidence="3" id="KW-1185">Reference proteome</keyword>
<protein>
    <submittedName>
        <fullName evidence="2">MarR family transcriptional regulator</fullName>
    </submittedName>
</protein>
<feature type="domain" description="HTH marR-type" evidence="1">
    <location>
        <begin position="8"/>
        <end position="140"/>
    </location>
</feature>
<dbReference type="AlphaFoldDB" id="A0A1J0VTW1"/>
<dbReference type="SUPFAM" id="SSF46785">
    <property type="entry name" value="Winged helix' DNA-binding domain"/>
    <property type="match status" value="1"/>
</dbReference>
<dbReference type="KEGG" id="nsl:BOX37_17770"/>
<evidence type="ECO:0000313" key="3">
    <source>
        <dbReference type="Proteomes" id="UP000183810"/>
    </source>
</evidence>
<gene>
    <name evidence="2" type="ORF">BOX37_17770</name>
</gene>
<dbReference type="InterPro" id="IPR000835">
    <property type="entry name" value="HTH_MarR-typ"/>
</dbReference>
<dbReference type="OrthoDB" id="9804055at2"/>
<dbReference type="InterPro" id="IPR052526">
    <property type="entry name" value="HTH-type_Bedaq_tolerance"/>
</dbReference>
<dbReference type="GO" id="GO:0003700">
    <property type="term" value="F:DNA-binding transcription factor activity"/>
    <property type="evidence" value="ECO:0007669"/>
    <property type="project" value="InterPro"/>
</dbReference>
<dbReference type="InterPro" id="IPR036390">
    <property type="entry name" value="WH_DNA-bd_sf"/>
</dbReference>
<organism evidence="2 3">
    <name type="scientific">Nocardia mangyaensis</name>
    <dbReference type="NCBI Taxonomy" id="2213200"/>
    <lineage>
        <taxon>Bacteria</taxon>
        <taxon>Bacillati</taxon>
        <taxon>Actinomycetota</taxon>
        <taxon>Actinomycetes</taxon>
        <taxon>Mycobacteriales</taxon>
        <taxon>Nocardiaceae</taxon>
        <taxon>Nocardia</taxon>
    </lineage>
</organism>
<evidence type="ECO:0000313" key="2">
    <source>
        <dbReference type="EMBL" id="APE35491.1"/>
    </source>
</evidence>
<name>A0A1J0VTW1_9NOCA</name>
<dbReference type="InterPro" id="IPR036388">
    <property type="entry name" value="WH-like_DNA-bd_sf"/>
</dbReference>
<proteinExistence type="predicted"/>
<dbReference type="PROSITE" id="PS50995">
    <property type="entry name" value="HTH_MARR_2"/>
    <property type="match status" value="1"/>
</dbReference>